<dbReference type="AlphaFoldDB" id="A0A8C2RD07"/>
<sequence>MSLHIFSDGNVTGDKSTENCDFLFSPPELTGRSSVLRLSQKENVPPKSTARAVKVSRPGTCFPGNLLKLEASCFALGDPIGLGNCHQIYTQKEKVPTAARPVSHPCPALGQLCPFMWPSELCAWEASRPGAPARACSPCGPCPWAPPSRVDTFSAWRNGSGCLLGVR</sequence>
<reference evidence="1" key="1">
    <citation type="submission" date="2019-03" db="EMBL/GenBank/DDBJ databases">
        <title>Genome sequencing and reference-guided assembly of Black Bengal Goat (Capra hircus).</title>
        <authorList>
            <person name="Siddiki A.Z."/>
            <person name="Baten A."/>
            <person name="Billah M."/>
            <person name="Alam M.A.U."/>
            <person name="Shawrob K.S.M."/>
            <person name="Saha S."/>
            <person name="Chowdhury M."/>
            <person name="Rahman A.H."/>
            <person name="Stear M."/>
            <person name="Miah G."/>
            <person name="Das G.B."/>
            <person name="Hossain M.M."/>
            <person name="Kumkum M."/>
            <person name="Islam M.S."/>
            <person name="Mollah A.M."/>
            <person name="Ahsan A."/>
            <person name="Tusar F."/>
            <person name="Khan M.K.I."/>
        </authorList>
    </citation>
    <scope>NUCLEOTIDE SEQUENCE [LARGE SCALE GENOMIC DNA]</scope>
</reference>
<protein>
    <submittedName>
        <fullName evidence="1">Uncharacterized protein</fullName>
    </submittedName>
</protein>
<evidence type="ECO:0000313" key="1">
    <source>
        <dbReference type="Ensembl" id="ENSCHIP00010026765.1"/>
    </source>
</evidence>
<accession>A0A8C2RD07</accession>
<name>A0A8C2RD07_CAPHI</name>
<dbReference type="Ensembl" id="ENSCHIT00010037787.1">
    <property type="protein sequence ID" value="ENSCHIP00010026765.1"/>
    <property type="gene ID" value="ENSCHIG00010019860.1"/>
</dbReference>
<reference evidence="1" key="2">
    <citation type="submission" date="2025-08" db="UniProtKB">
        <authorList>
            <consortium name="Ensembl"/>
        </authorList>
    </citation>
    <scope>IDENTIFICATION</scope>
</reference>
<proteinExistence type="predicted"/>
<organism evidence="1">
    <name type="scientific">Capra hircus</name>
    <name type="common">Goat</name>
    <dbReference type="NCBI Taxonomy" id="9925"/>
    <lineage>
        <taxon>Eukaryota</taxon>
        <taxon>Metazoa</taxon>
        <taxon>Chordata</taxon>
        <taxon>Craniata</taxon>
        <taxon>Vertebrata</taxon>
        <taxon>Euteleostomi</taxon>
        <taxon>Mammalia</taxon>
        <taxon>Eutheria</taxon>
        <taxon>Laurasiatheria</taxon>
        <taxon>Artiodactyla</taxon>
        <taxon>Ruminantia</taxon>
        <taxon>Pecora</taxon>
        <taxon>Bovidae</taxon>
        <taxon>Caprinae</taxon>
        <taxon>Capra</taxon>
    </lineage>
</organism>